<accession>A0A939J8X4</accession>
<gene>
    <name evidence="2" type="ORF">J0X15_06175</name>
</gene>
<dbReference type="RefSeq" id="WP_206938965.1">
    <property type="nucleotide sequence ID" value="NZ_JAFLNF010000002.1"/>
</dbReference>
<evidence type="ECO:0000256" key="1">
    <source>
        <dbReference type="SAM" id="Phobius"/>
    </source>
</evidence>
<protein>
    <submittedName>
        <fullName evidence="2">Uncharacterized protein</fullName>
    </submittedName>
</protein>
<keyword evidence="3" id="KW-1185">Reference proteome</keyword>
<dbReference type="EMBL" id="JAFLNF010000002">
    <property type="protein sequence ID" value="MBO0344798.1"/>
    <property type="molecule type" value="Genomic_DNA"/>
</dbReference>
<dbReference type="AlphaFoldDB" id="A0A939J8X4"/>
<evidence type="ECO:0000313" key="3">
    <source>
        <dbReference type="Proteomes" id="UP000664779"/>
    </source>
</evidence>
<keyword evidence="1" id="KW-1133">Transmembrane helix</keyword>
<keyword evidence="1" id="KW-0812">Transmembrane</keyword>
<comment type="caution">
    <text evidence="2">The sequence shown here is derived from an EMBL/GenBank/DDBJ whole genome shotgun (WGS) entry which is preliminary data.</text>
</comment>
<keyword evidence="1" id="KW-0472">Membrane</keyword>
<sequence length="54" mass="5948">MSKAILLILLALSAIQLIRPLGWPGLKKRSDFWKLALGGLILLVFSISLIALFD</sequence>
<dbReference type="Proteomes" id="UP000664779">
    <property type="component" value="Unassembled WGS sequence"/>
</dbReference>
<name>A0A939J8X4_9HYPH</name>
<feature type="transmembrane region" description="Helical" evidence="1">
    <location>
        <begin position="32"/>
        <end position="53"/>
    </location>
</feature>
<proteinExistence type="predicted"/>
<evidence type="ECO:0000313" key="2">
    <source>
        <dbReference type="EMBL" id="MBO0344798.1"/>
    </source>
</evidence>
<reference evidence="2" key="1">
    <citation type="submission" date="2021-03" db="EMBL/GenBank/DDBJ databases">
        <title>Roseibium sp. CAU 1637 isolated from Incheon.</title>
        <authorList>
            <person name="Kim W."/>
        </authorList>
    </citation>
    <scope>NUCLEOTIDE SEQUENCE</scope>
    <source>
        <strain evidence="2">CAU 1637</strain>
    </source>
</reference>
<organism evidence="2 3">
    <name type="scientific">Roseibium limicola</name>
    <dbReference type="NCBI Taxonomy" id="2816037"/>
    <lineage>
        <taxon>Bacteria</taxon>
        <taxon>Pseudomonadati</taxon>
        <taxon>Pseudomonadota</taxon>
        <taxon>Alphaproteobacteria</taxon>
        <taxon>Hyphomicrobiales</taxon>
        <taxon>Stappiaceae</taxon>
        <taxon>Roseibium</taxon>
    </lineage>
</organism>